<sequence length="88" mass="9967">MSAVQQKVMVPPVNLLFKLYQQESTVQIWLYEQNHSRIQGKICGFDEFMNIVVGEAIEIDTKDTSKRTPLGRILLKGDNISLVSSLDV</sequence>
<dbReference type="GO" id="GO:0005687">
    <property type="term" value="C:U4 snRNP"/>
    <property type="evidence" value="ECO:0007669"/>
    <property type="project" value="UniProtKB-UniRule"/>
</dbReference>
<evidence type="ECO:0000313" key="14">
    <source>
        <dbReference type="EMBL" id="GMM38348.1"/>
    </source>
</evidence>
<dbReference type="GO" id="GO:0003723">
    <property type="term" value="F:RNA binding"/>
    <property type="evidence" value="ECO:0007669"/>
    <property type="project" value="UniProtKB-KW"/>
</dbReference>
<evidence type="ECO:0000256" key="4">
    <source>
        <dbReference type="ARBA" id="ARBA00022490"/>
    </source>
</evidence>
<evidence type="ECO:0000256" key="7">
    <source>
        <dbReference type="ARBA" id="ARBA00022884"/>
    </source>
</evidence>
<dbReference type="PANTHER" id="PTHR11193">
    <property type="entry name" value="SMALL NUCLEAR RIBONUCLEOPROTEIN E"/>
    <property type="match status" value="1"/>
</dbReference>
<evidence type="ECO:0000313" key="13">
    <source>
        <dbReference type="EMBL" id="GMM35557.1"/>
    </source>
</evidence>
<evidence type="ECO:0000256" key="11">
    <source>
        <dbReference type="RuleBase" id="RU365053"/>
    </source>
</evidence>
<keyword evidence="10 11" id="KW-0687">Ribonucleoprotein</keyword>
<evidence type="ECO:0000256" key="5">
    <source>
        <dbReference type="ARBA" id="ARBA00022664"/>
    </source>
</evidence>
<dbReference type="SUPFAM" id="SSF50182">
    <property type="entry name" value="Sm-like ribonucleoproteins"/>
    <property type="match status" value="1"/>
</dbReference>
<keyword evidence="15" id="KW-1185">Reference proteome</keyword>
<reference evidence="13 15" key="1">
    <citation type="journal article" date="2023" name="Elife">
        <title>Identification of key yeast species and microbe-microbe interactions impacting larval growth of Drosophila in the wild.</title>
        <authorList>
            <person name="Mure A."/>
            <person name="Sugiura Y."/>
            <person name="Maeda R."/>
            <person name="Honda K."/>
            <person name="Sakurai N."/>
            <person name="Takahashi Y."/>
            <person name="Watada M."/>
            <person name="Katoh T."/>
            <person name="Gotoh A."/>
            <person name="Gotoh Y."/>
            <person name="Taniguchi I."/>
            <person name="Nakamura K."/>
            <person name="Hayashi T."/>
            <person name="Katayama T."/>
            <person name="Uemura T."/>
            <person name="Hattori Y."/>
        </authorList>
    </citation>
    <scope>NUCLEOTIDE SEQUENCE [LARGE SCALE GENOMIC DNA]</scope>
    <source>
        <strain evidence="13 15">SC-9</strain>
    </source>
</reference>
<dbReference type="InterPro" id="IPR047575">
    <property type="entry name" value="Sm"/>
</dbReference>
<evidence type="ECO:0000256" key="9">
    <source>
        <dbReference type="ARBA" id="ARBA00023242"/>
    </source>
</evidence>
<dbReference type="PROSITE" id="PS52002">
    <property type="entry name" value="SM"/>
    <property type="match status" value="1"/>
</dbReference>
<keyword evidence="6 11" id="KW-0747">Spliceosome</keyword>
<feature type="domain" description="Sm" evidence="12">
    <location>
        <begin position="13"/>
        <end position="88"/>
    </location>
</feature>
<dbReference type="SMART" id="SM00651">
    <property type="entry name" value="Sm"/>
    <property type="match status" value="1"/>
</dbReference>
<dbReference type="Pfam" id="PF01423">
    <property type="entry name" value="LSM"/>
    <property type="match status" value="1"/>
</dbReference>
<dbReference type="EMBL" id="BTFZ01000019">
    <property type="protein sequence ID" value="GMM38348.1"/>
    <property type="molecule type" value="Genomic_DNA"/>
</dbReference>
<dbReference type="GO" id="GO:0000387">
    <property type="term" value="P:spliceosomal snRNP assembly"/>
    <property type="evidence" value="ECO:0007669"/>
    <property type="project" value="UniProtKB-UniRule"/>
</dbReference>
<evidence type="ECO:0000256" key="10">
    <source>
        <dbReference type="ARBA" id="ARBA00023274"/>
    </source>
</evidence>
<evidence type="ECO:0000256" key="3">
    <source>
        <dbReference type="ARBA" id="ARBA00006850"/>
    </source>
</evidence>
<dbReference type="GO" id="GO:0005737">
    <property type="term" value="C:cytoplasm"/>
    <property type="evidence" value="ECO:0007669"/>
    <property type="project" value="UniProtKB-SubCell"/>
</dbReference>
<dbReference type="RefSeq" id="XP_064852557.1">
    <property type="nucleotide sequence ID" value="XM_064996485.1"/>
</dbReference>
<dbReference type="CDD" id="cd01718">
    <property type="entry name" value="Sm_E"/>
    <property type="match status" value="1"/>
</dbReference>
<evidence type="ECO:0000256" key="2">
    <source>
        <dbReference type="ARBA" id="ARBA00004496"/>
    </source>
</evidence>
<keyword evidence="4" id="KW-0963">Cytoplasm</keyword>
<reference evidence="13" key="2">
    <citation type="submission" date="2023-06" db="EMBL/GenBank/DDBJ databases">
        <authorList>
            <person name="Mure A."/>
            <person name="Hattori Y."/>
        </authorList>
    </citation>
    <scope>NUCLEOTIDE SEQUENCE</scope>
    <source>
        <strain evidence="13">SC-9</strain>
    </source>
</reference>
<evidence type="ECO:0000259" key="12">
    <source>
        <dbReference type="PROSITE" id="PS52002"/>
    </source>
</evidence>
<dbReference type="AlphaFoldDB" id="A0AAV5QLX9"/>
<dbReference type="GO" id="GO:0046540">
    <property type="term" value="C:U4/U6 x U5 tri-snRNP complex"/>
    <property type="evidence" value="ECO:0007669"/>
    <property type="project" value="UniProtKB-UniRule"/>
</dbReference>
<dbReference type="Proteomes" id="UP001360560">
    <property type="component" value="Unassembled WGS sequence"/>
</dbReference>
<evidence type="ECO:0000256" key="1">
    <source>
        <dbReference type="ARBA" id="ARBA00004123"/>
    </source>
</evidence>
<dbReference type="GO" id="GO:0005681">
    <property type="term" value="C:spliceosomal complex"/>
    <property type="evidence" value="ECO:0007669"/>
    <property type="project" value="UniProtKB-KW"/>
</dbReference>
<gene>
    <name evidence="13" type="ORF">DASC09_028820</name>
    <name evidence="14" type="ORF">DASC09_056870</name>
</gene>
<comment type="function">
    <text evidence="11">Involved in pre-mRNA splicing. Binds and is required for the stability of snRNA U1, U2, U4 and U5 which contain a highly conserved structural motif called the Sm binding site. Involved in cap modification.</text>
</comment>
<dbReference type="GeneID" id="90073536"/>
<comment type="caution">
    <text evidence="13">The sequence shown here is derived from an EMBL/GenBank/DDBJ whole genome shotgun (WGS) entry which is preliminary data.</text>
</comment>
<dbReference type="InterPro" id="IPR027078">
    <property type="entry name" value="snRNP-E"/>
</dbReference>
<dbReference type="GO" id="GO:0005686">
    <property type="term" value="C:U2 snRNP"/>
    <property type="evidence" value="ECO:0007669"/>
    <property type="project" value="UniProtKB-UniRule"/>
</dbReference>
<proteinExistence type="inferred from homology"/>
<dbReference type="InterPro" id="IPR001163">
    <property type="entry name" value="Sm_dom_euk/arc"/>
</dbReference>
<evidence type="ECO:0000256" key="8">
    <source>
        <dbReference type="ARBA" id="ARBA00023187"/>
    </source>
</evidence>
<keyword evidence="9 11" id="KW-0539">Nucleus</keyword>
<keyword evidence="5 11" id="KW-0507">mRNA processing</keyword>
<dbReference type="InterPro" id="IPR010920">
    <property type="entry name" value="LSM_dom_sf"/>
</dbReference>
<comment type="subcellular location">
    <subcellularLocation>
        <location evidence="2">Cytoplasm</location>
    </subcellularLocation>
    <subcellularLocation>
        <location evidence="1 11">Nucleus</location>
    </subcellularLocation>
</comment>
<organism evidence="13 15">
    <name type="scientific">Saccharomycopsis crataegensis</name>
    <dbReference type="NCBI Taxonomy" id="43959"/>
    <lineage>
        <taxon>Eukaryota</taxon>
        <taxon>Fungi</taxon>
        <taxon>Dikarya</taxon>
        <taxon>Ascomycota</taxon>
        <taxon>Saccharomycotina</taxon>
        <taxon>Saccharomycetes</taxon>
        <taxon>Saccharomycopsidaceae</taxon>
        <taxon>Saccharomycopsis</taxon>
    </lineage>
</organism>
<dbReference type="GO" id="GO:0005682">
    <property type="term" value="C:U5 snRNP"/>
    <property type="evidence" value="ECO:0007669"/>
    <property type="project" value="UniProtKB-UniRule"/>
</dbReference>
<evidence type="ECO:0000256" key="6">
    <source>
        <dbReference type="ARBA" id="ARBA00022728"/>
    </source>
</evidence>
<keyword evidence="8 11" id="KW-0508">mRNA splicing</keyword>
<dbReference type="EMBL" id="BTFZ01000009">
    <property type="protein sequence ID" value="GMM35557.1"/>
    <property type="molecule type" value="Genomic_DNA"/>
</dbReference>
<name>A0AAV5QLX9_9ASCO</name>
<protein>
    <recommendedName>
        <fullName evidence="11">Small nuclear ribonucleoprotein E</fullName>
        <shortName evidence="11">snRNP-E</shortName>
    </recommendedName>
    <alternativeName>
        <fullName evidence="11">Sm protein E</fullName>
    </alternativeName>
</protein>
<dbReference type="Gene3D" id="2.30.30.100">
    <property type="match status" value="1"/>
</dbReference>
<evidence type="ECO:0000313" key="15">
    <source>
        <dbReference type="Proteomes" id="UP001360560"/>
    </source>
</evidence>
<accession>A0AAV5QLX9</accession>
<keyword evidence="7 11" id="KW-0694">RNA-binding</keyword>
<dbReference type="GO" id="GO:0005685">
    <property type="term" value="C:U1 snRNP"/>
    <property type="evidence" value="ECO:0007669"/>
    <property type="project" value="UniProtKB-UniRule"/>
</dbReference>
<comment type="similarity">
    <text evidence="3 11">Belongs to the snRNP Sm proteins family.</text>
</comment>